<name>A0A9P5SQE5_9FUNG</name>
<keyword evidence="2" id="KW-0732">Signal</keyword>
<dbReference type="AlphaFoldDB" id="A0A9P5SQE5"/>
<reference evidence="3" key="1">
    <citation type="journal article" date="2020" name="Fungal Divers.">
        <title>Resolving the Mortierellaceae phylogeny through synthesis of multi-gene phylogenetics and phylogenomics.</title>
        <authorList>
            <person name="Vandepol N."/>
            <person name="Liber J."/>
            <person name="Desiro A."/>
            <person name="Na H."/>
            <person name="Kennedy M."/>
            <person name="Barry K."/>
            <person name="Grigoriev I.V."/>
            <person name="Miller A.N."/>
            <person name="O'Donnell K."/>
            <person name="Stajich J.E."/>
            <person name="Bonito G."/>
        </authorList>
    </citation>
    <scope>NUCLEOTIDE SEQUENCE</scope>
    <source>
        <strain evidence="3">NVP1</strain>
    </source>
</reference>
<protein>
    <submittedName>
        <fullName evidence="3">Uncharacterized protein</fullName>
    </submittedName>
</protein>
<feature type="compositionally biased region" description="Basic and acidic residues" evidence="1">
    <location>
        <begin position="141"/>
        <end position="161"/>
    </location>
</feature>
<accession>A0A9P5SQE5</accession>
<proteinExistence type="predicted"/>
<keyword evidence="4" id="KW-1185">Reference proteome</keyword>
<feature type="chain" id="PRO_5040354795" evidence="2">
    <location>
        <begin position="19"/>
        <end position="161"/>
    </location>
</feature>
<evidence type="ECO:0000313" key="3">
    <source>
        <dbReference type="EMBL" id="KAF9335862.1"/>
    </source>
</evidence>
<feature type="region of interest" description="Disordered" evidence="1">
    <location>
        <begin position="140"/>
        <end position="161"/>
    </location>
</feature>
<feature type="signal peptide" evidence="2">
    <location>
        <begin position="1"/>
        <end position="18"/>
    </location>
</feature>
<evidence type="ECO:0000313" key="4">
    <source>
        <dbReference type="Proteomes" id="UP000696485"/>
    </source>
</evidence>
<organism evidence="3 4">
    <name type="scientific">Podila minutissima</name>
    <dbReference type="NCBI Taxonomy" id="64525"/>
    <lineage>
        <taxon>Eukaryota</taxon>
        <taxon>Fungi</taxon>
        <taxon>Fungi incertae sedis</taxon>
        <taxon>Mucoromycota</taxon>
        <taxon>Mortierellomycotina</taxon>
        <taxon>Mortierellomycetes</taxon>
        <taxon>Mortierellales</taxon>
        <taxon>Mortierellaceae</taxon>
        <taxon>Podila</taxon>
    </lineage>
</organism>
<evidence type="ECO:0000256" key="1">
    <source>
        <dbReference type="SAM" id="MobiDB-lite"/>
    </source>
</evidence>
<sequence>MKPSILTVVAAFVATTFAAPNLFVRDTSVGNTECGFFAAVNYPTLQGTYHHCWIEAVLPSRQGNAPPCGAIASSFMSDNGGKTPSCRMFMGHQCTASKGLGVQGSFCSGYNHKVPQADDQRITKTLMNCLLELKPPGTDPRTWRTKCEPKEAPKYDTFKGR</sequence>
<comment type="caution">
    <text evidence="3">The sequence shown here is derived from an EMBL/GenBank/DDBJ whole genome shotgun (WGS) entry which is preliminary data.</text>
</comment>
<evidence type="ECO:0000256" key="2">
    <source>
        <dbReference type="SAM" id="SignalP"/>
    </source>
</evidence>
<dbReference type="EMBL" id="JAAAUY010000083">
    <property type="protein sequence ID" value="KAF9335862.1"/>
    <property type="molecule type" value="Genomic_DNA"/>
</dbReference>
<dbReference type="Proteomes" id="UP000696485">
    <property type="component" value="Unassembled WGS sequence"/>
</dbReference>
<gene>
    <name evidence="3" type="ORF">BG006_010483</name>
</gene>